<feature type="transmembrane region" description="Helical" evidence="8">
    <location>
        <begin position="122"/>
        <end position="148"/>
    </location>
</feature>
<dbReference type="PANTHER" id="PTHR43124:SF3">
    <property type="entry name" value="CHLORAMPHENICOL EFFLUX PUMP RV0191"/>
    <property type="match status" value="1"/>
</dbReference>
<keyword evidence="4" id="KW-1003">Cell membrane</keyword>
<keyword evidence="5 8" id="KW-0812">Transmembrane</keyword>
<dbReference type="InterPro" id="IPR050189">
    <property type="entry name" value="MFS_Efflux_Transporters"/>
</dbReference>
<feature type="transmembrane region" description="Helical" evidence="8">
    <location>
        <begin position="276"/>
        <end position="294"/>
    </location>
</feature>
<comment type="similarity">
    <text evidence="2">Belongs to the major facilitator superfamily. TCR/Tet family.</text>
</comment>
<dbReference type="PROSITE" id="PS50850">
    <property type="entry name" value="MFS"/>
    <property type="match status" value="1"/>
</dbReference>
<feature type="transmembrane region" description="Helical" evidence="8">
    <location>
        <begin position="306"/>
        <end position="324"/>
    </location>
</feature>
<dbReference type="PROSITE" id="PS00216">
    <property type="entry name" value="SUGAR_TRANSPORT_1"/>
    <property type="match status" value="1"/>
</dbReference>
<protein>
    <submittedName>
        <fullName evidence="10">ACDE family multidrug resistance protein</fullName>
    </submittedName>
</protein>
<dbReference type="InterPro" id="IPR005829">
    <property type="entry name" value="Sugar_transporter_CS"/>
</dbReference>
<evidence type="ECO:0000313" key="10">
    <source>
        <dbReference type="EMBL" id="TCN26252.1"/>
    </source>
</evidence>
<sequence>MKDSGSLFTKVSKEILEGSSGKGSVNQKWAIFSISSIPLVMTLGNSSLIPILPIMENKLGISAFQSSLIITVYSVVAIFLIPIAGYLSDHLGRKSVIIPSLIITGIGGLISGWASLSGGDGYWIILAGRALQGAGAAGCFPIVMPLVGDMFKNDDEVSSALGKIETSNTLGKVFSPIIGSALAGLTWYTPFFSIPVLCAISVLLMIFLVKSPREKEKKLPFKDFIKKIRLIFTENGRWLYAIFFIGIVMMFVLFGILFYLSDVLEMKYGVTDLKKGLFLALPLGALCLSSYFTGKIIKKNKVLMKWIAFSGALVLGVSTSMLGFSKDLWFLLTMFLVGGVGIGASLPPLDSLITQGIEKEERGTITSIYSSMRFIGVAAGPPIIAILMNNSEKIMFFTLTGLCVAAALATFIAIKPDKKET</sequence>
<evidence type="ECO:0000256" key="8">
    <source>
        <dbReference type="SAM" id="Phobius"/>
    </source>
</evidence>
<keyword evidence="11" id="KW-1185">Reference proteome</keyword>
<dbReference type="GO" id="GO:0022857">
    <property type="term" value="F:transmembrane transporter activity"/>
    <property type="evidence" value="ECO:0007669"/>
    <property type="project" value="InterPro"/>
</dbReference>
<dbReference type="GO" id="GO:0005886">
    <property type="term" value="C:plasma membrane"/>
    <property type="evidence" value="ECO:0007669"/>
    <property type="project" value="UniProtKB-SubCell"/>
</dbReference>
<name>A0A4R2BII8_9BACI</name>
<feature type="transmembrane region" description="Helical" evidence="8">
    <location>
        <begin position="96"/>
        <end position="116"/>
    </location>
</feature>
<dbReference type="InterPro" id="IPR020846">
    <property type="entry name" value="MFS_dom"/>
</dbReference>
<dbReference type="PROSITE" id="PS00217">
    <property type="entry name" value="SUGAR_TRANSPORT_2"/>
    <property type="match status" value="1"/>
</dbReference>
<evidence type="ECO:0000256" key="7">
    <source>
        <dbReference type="ARBA" id="ARBA00023136"/>
    </source>
</evidence>
<dbReference type="SUPFAM" id="SSF103473">
    <property type="entry name" value="MFS general substrate transporter"/>
    <property type="match status" value="1"/>
</dbReference>
<evidence type="ECO:0000256" key="4">
    <source>
        <dbReference type="ARBA" id="ARBA00022475"/>
    </source>
</evidence>
<dbReference type="CDD" id="cd17474">
    <property type="entry name" value="MFS_YfmO_like"/>
    <property type="match status" value="1"/>
</dbReference>
<proteinExistence type="inferred from homology"/>
<keyword evidence="3" id="KW-0813">Transport</keyword>
<dbReference type="InterPro" id="IPR001958">
    <property type="entry name" value="Tet-R_TetA/multi-R_MdtG-like"/>
</dbReference>
<keyword evidence="7 8" id="KW-0472">Membrane</keyword>
<keyword evidence="6 8" id="KW-1133">Transmembrane helix</keyword>
<comment type="subcellular location">
    <subcellularLocation>
        <location evidence="1">Cell membrane</location>
        <topology evidence="1">Multi-pass membrane protein</topology>
    </subcellularLocation>
</comment>
<organism evidence="10 11">
    <name type="scientific">Mesobacillus foraminis</name>
    <dbReference type="NCBI Taxonomy" id="279826"/>
    <lineage>
        <taxon>Bacteria</taxon>
        <taxon>Bacillati</taxon>
        <taxon>Bacillota</taxon>
        <taxon>Bacilli</taxon>
        <taxon>Bacillales</taxon>
        <taxon>Bacillaceae</taxon>
        <taxon>Mesobacillus</taxon>
    </lineage>
</organism>
<evidence type="ECO:0000259" key="9">
    <source>
        <dbReference type="PROSITE" id="PS50850"/>
    </source>
</evidence>
<dbReference type="Gene3D" id="1.20.1250.20">
    <property type="entry name" value="MFS general substrate transporter like domains"/>
    <property type="match status" value="1"/>
</dbReference>
<dbReference type="InterPro" id="IPR036259">
    <property type="entry name" value="MFS_trans_sf"/>
</dbReference>
<feature type="transmembrane region" description="Helical" evidence="8">
    <location>
        <begin position="29"/>
        <end position="52"/>
    </location>
</feature>
<dbReference type="PRINTS" id="PR01035">
    <property type="entry name" value="TCRTETA"/>
</dbReference>
<comment type="caution">
    <text evidence="10">The sequence shown here is derived from an EMBL/GenBank/DDBJ whole genome shotgun (WGS) entry which is preliminary data.</text>
</comment>
<evidence type="ECO:0000256" key="6">
    <source>
        <dbReference type="ARBA" id="ARBA00022989"/>
    </source>
</evidence>
<feature type="domain" description="Major facilitator superfamily (MFS) profile" evidence="9">
    <location>
        <begin position="30"/>
        <end position="418"/>
    </location>
</feature>
<dbReference type="RefSeq" id="WP_132004624.1">
    <property type="nucleotide sequence ID" value="NZ_JABUHM010000015.1"/>
</dbReference>
<feature type="transmembrane region" description="Helical" evidence="8">
    <location>
        <begin position="394"/>
        <end position="414"/>
    </location>
</feature>
<accession>A0A4R2BII8</accession>
<feature type="transmembrane region" description="Helical" evidence="8">
    <location>
        <begin position="64"/>
        <end position="84"/>
    </location>
</feature>
<evidence type="ECO:0000256" key="5">
    <source>
        <dbReference type="ARBA" id="ARBA00022692"/>
    </source>
</evidence>
<dbReference type="InterPro" id="IPR011701">
    <property type="entry name" value="MFS"/>
</dbReference>
<dbReference type="Pfam" id="PF07690">
    <property type="entry name" value="MFS_1"/>
    <property type="match status" value="1"/>
</dbReference>
<feature type="transmembrane region" description="Helical" evidence="8">
    <location>
        <begin position="191"/>
        <end position="209"/>
    </location>
</feature>
<dbReference type="Proteomes" id="UP000295689">
    <property type="component" value="Unassembled WGS sequence"/>
</dbReference>
<dbReference type="EMBL" id="SLVV01000004">
    <property type="protein sequence ID" value="TCN26252.1"/>
    <property type="molecule type" value="Genomic_DNA"/>
</dbReference>
<feature type="transmembrane region" description="Helical" evidence="8">
    <location>
        <begin position="238"/>
        <end position="260"/>
    </location>
</feature>
<evidence type="ECO:0000256" key="2">
    <source>
        <dbReference type="ARBA" id="ARBA00007520"/>
    </source>
</evidence>
<evidence type="ECO:0000313" key="11">
    <source>
        <dbReference type="Proteomes" id="UP000295689"/>
    </source>
</evidence>
<feature type="transmembrane region" description="Helical" evidence="8">
    <location>
        <begin position="370"/>
        <end position="388"/>
    </location>
</feature>
<dbReference type="PANTHER" id="PTHR43124">
    <property type="entry name" value="PURINE EFFLUX PUMP PBUE"/>
    <property type="match status" value="1"/>
</dbReference>
<evidence type="ECO:0000256" key="3">
    <source>
        <dbReference type="ARBA" id="ARBA00022448"/>
    </source>
</evidence>
<reference evidence="10 11" key="1">
    <citation type="journal article" date="2015" name="Stand. Genomic Sci.">
        <title>Genomic Encyclopedia of Bacterial and Archaeal Type Strains, Phase III: the genomes of soil and plant-associated and newly described type strains.</title>
        <authorList>
            <person name="Whitman W.B."/>
            <person name="Woyke T."/>
            <person name="Klenk H.P."/>
            <person name="Zhou Y."/>
            <person name="Lilburn T.G."/>
            <person name="Beck B.J."/>
            <person name="De Vos P."/>
            <person name="Vandamme P."/>
            <person name="Eisen J.A."/>
            <person name="Garrity G."/>
            <person name="Hugenholtz P."/>
            <person name="Kyrpides N.C."/>
        </authorList>
    </citation>
    <scope>NUCLEOTIDE SEQUENCE [LARGE SCALE GENOMIC DNA]</scope>
    <source>
        <strain evidence="10 11">CV53</strain>
    </source>
</reference>
<gene>
    <name evidence="10" type="ORF">EV146_104362</name>
</gene>
<feature type="transmembrane region" description="Helical" evidence="8">
    <location>
        <begin position="330"/>
        <end position="349"/>
    </location>
</feature>
<dbReference type="AlphaFoldDB" id="A0A4R2BII8"/>
<evidence type="ECO:0000256" key="1">
    <source>
        <dbReference type="ARBA" id="ARBA00004651"/>
    </source>
</evidence>